<accession>A0A7Y0QHK3</accession>
<protein>
    <submittedName>
        <fullName evidence="1">Uncharacterized protein</fullName>
    </submittedName>
</protein>
<comment type="caution">
    <text evidence="1">The sequence shown here is derived from an EMBL/GenBank/DDBJ whole genome shotgun (WGS) entry which is preliminary data.</text>
</comment>
<evidence type="ECO:0000313" key="2">
    <source>
        <dbReference type="Proteomes" id="UP000562124"/>
    </source>
</evidence>
<organism evidence="1 2">
    <name type="scientific">Cellulomonas fimi</name>
    <dbReference type="NCBI Taxonomy" id="1708"/>
    <lineage>
        <taxon>Bacteria</taxon>
        <taxon>Bacillati</taxon>
        <taxon>Actinomycetota</taxon>
        <taxon>Actinomycetes</taxon>
        <taxon>Micrococcales</taxon>
        <taxon>Cellulomonadaceae</taxon>
        <taxon>Cellulomonas</taxon>
    </lineage>
</organism>
<dbReference type="Proteomes" id="UP000562124">
    <property type="component" value="Unassembled WGS sequence"/>
</dbReference>
<dbReference type="AlphaFoldDB" id="A0A7Y0QHK3"/>
<gene>
    <name evidence="1" type="ORF">HIR71_08560</name>
</gene>
<reference evidence="1 2" key="1">
    <citation type="submission" date="2020-04" db="EMBL/GenBank/DDBJ databases">
        <title>Sequencing and Assembly of C. fimi.</title>
        <authorList>
            <person name="Ramsey A.R."/>
        </authorList>
    </citation>
    <scope>NUCLEOTIDE SEQUENCE [LARGE SCALE GENOMIC DNA]</scope>
    <source>
        <strain evidence="1 2">SB</strain>
    </source>
</reference>
<proteinExistence type="predicted"/>
<keyword evidence="2" id="KW-1185">Reference proteome</keyword>
<name>A0A7Y0QHK3_CELFI</name>
<dbReference type="EMBL" id="JABCJJ010000010">
    <property type="protein sequence ID" value="NMR20268.1"/>
    <property type="molecule type" value="Genomic_DNA"/>
</dbReference>
<sequence length="238" mass="25094">MLTRAPAADGPLTPVLERLAPELWGLVVAVHGVLRPDERHRVVELLPDLEATVGDGLDVERGLLRADWSVWVFTAAWLDVAGLSGETRALRELRPLTDADDVLAARAVMRSVALGATRASMVLQTSLYDRQLLDAWYVADRVGRDLTRAAGSPVAMGGEPLSPAMPASPQLRVLLDLGARATSDAARLAVWRVMESGGLAAGGVDDVGAAAERELGGMVGRLRASAIDLLGRAAQVGV</sequence>
<evidence type="ECO:0000313" key="1">
    <source>
        <dbReference type="EMBL" id="NMR20268.1"/>
    </source>
</evidence>